<evidence type="ECO:0000256" key="6">
    <source>
        <dbReference type="SAM" id="MobiDB-lite"/>
    </source>
</evidence>
<name>A0AAV8Z260_9CUCU</name>
<dbReference type="AlphaFoldDB" id="A0AAV8Z260"/>
<comment type="similarity">
    <text evidence="2">Belongs to the KIF-binding protein family.</text>
</comment>
<dbReference type="GO" id="GO:0005856">
    <property type="term" value="C:cytoskeleton"/>
    <property type="evidence" value="ECO:0007669"/>
    <property type="project" value="UniProtKB-SubCell"/>
</dbReference>
<evidence type="ECO:0000256" key="2">
    <source>
        <dbReference type="ARBA" id="ARBA00010305"/>
    </source>
</evidence>
<protein>
    <recommendedName>
        <fullName evidence="3">KIF-binding protein</fullName>
    </recommendedName>
</protein>
<keyword evidence="5" id="KW-0206">Cytoskeleton</keyword>
<dbReference type="Gene3D" id="1.25.40.10">
    <property type="entry name" value="Tetratricopeptide repeat domain"/>
    <property type="match status" value="1"/>
</dbReference>
<evidence type="ECO:0000256" key="4">
    <source>
        <dbReference type="ARBA" id="ARBA00022490"/>
    </source>
</evidence>
<dbReference type="EMBL" id="JANEYF010001768">
    <property type="protein sequence ID" value="KAJ8957612.1"/>
    <property type="molecule type" value="Genomic_DNA"/>
</dbReference>
<comment type="caution">
    <text evidence="7">The sequence shown here is derived from an EMBL/GenBank/DDBJ whole genome shotgun (WGS) entry which is preliminary data.</text>
</comment>
<dbReference type="PANTHER" id="PTHR46321">
    <property type="entry name" value="KIF1-BINDING PROTEIN"/>
    <property type="match status" value="1"/>
</dbReference>
<feature type="compositionally biased region" description="Basic and acidic residues" evidence="6">
    <location>
        <begin position="24"/>
        <end position="42"/>
    </location>
</feature>
<dbReference type="SUPFAM" id="SSF48452">
    <property type="entry name" value="TPR-like"/>
    <property type="match status" value="1"/>
</dbReference>
<evidence type="ECO:0000256" key="5">
    <source>
        <dbReference type="ARBA" id="ARBA00023212"/>
    </source>
</evidence>
<evidence type="ECO:0000256" key="1">
    <source>
        <dbReference type="ARBA" id="ARBA00004245"/>
    </source>
</evidence>
<organism evidence="7 8">
    <name type="scientific">Rhamnusium bicolor</name>
    <dbReference type="NCBI Taxonomy" id="1586634"/>
    <lineage>
        <taxon>Eukaryota</taxon>
        <taxon>Metazoa</taxon>
        <taxon>Ecdysozoa</taxon>
        <taxon>Arthropoda</taxon>
        <taxon>Hexapoda</taxon>
        <taxon>Insecta</taxon>
        <taxon>Pterygota</taxon>
        <taxon>Neoptera</taxon>
        <taxon>Endopterygota</taxon>
        <taxon>Coleoptera</taxon>
        <taxon>Polyphaga</taxon>
        <taxon>Cucujiformia</taxon>
        <taxon>Chrysomeloidea</taxon>
        <taxon>Cerambycidae</taxon>
        <taxon>Lepturinae</taxon>
        <taxon>Rhagiini</taxon>
        <taxon>Rhamnusium</taxon>
    </lineage>
</organism>
<dbReference type="Pfam" id="PF12309">
    <property type="entry name" value="KBP_C"/>
    <property type="match status" value="1"/>
</dbReference>
<evidence type="ECO:0000313" key="8">
    <source>
        <dbReference type="Proteomes" id="UP001162156"/>
    </source>
</evidence>
<sequence length="534" mass="61925">MDLPEGFLDDLKQQFQNIKAKSTNNDKEASEKMMEDSGDGNTKDENLLENQFSLIVSKLDKVLSTIKKGSGNYLKVLSMKASIFYEKAKIALTNSLFEKSKEYLEDSLNLIQEYAMENQITFLHLRIVNYLSYVLSRLGKLEEAKVLLEKVINADFKSTPTVYSTEDLFSNTQINEIVAKSKVDKLVINNMQMLGWIYGKMGTNDLYASMQHRCLQKELDLNDGDPIQWAIKCYRLASTLLNNCKWSNARYHLTAAQVVLDPLEAELTPNPLLHRAQAELARIWVNYGLHLFSVSKKFIMEKKWNEENENKNLKTPEVSDVPDDFKFTDLEIHVPSVPISEVYKIEEAKSLFLHTHKWLKRARLYYTLRDYPLHYVNIILELSELYRLLAFYESDLESQYDLQKKRFDTLETLSGVLKEVRPNCYVAVSVELIREIIEVQIELMNINLKKLYNPNIDANMNEEDLKRRMEAVGNINSKMENLGRDENQQYTENTGVDVPTEKTISKVDACIKSNEPMKEKKVKVRAKFKKFDHS</sequence>
<dbReference type="InterPro" id="IPR011990">
    <property type="entry name" value="TPR-like_helical_dom_sf"/>
</dbReference>
<keyword evidence="8" id="KW-1185">Reference proteome</keyword>
<evidence type="ECO:0000256" key="3">
    <source>
        <dbReference type="ARBA" id="ARBA00016840"/>
    </source>
</evidence>
<comment type="subcellular location">
    <subcellularLocation>
        <location evidence="1">Cytoplasm</location>
        <location evidence="1">Cytoskeleton</location>
    </subcellularLocation>
</comment>
<keyword evidence="4" id="KW-0963">Cytoplasm</keyword>
<proteinExistence type="inferred from homology"/>
<dbReference type="InterPro" id="IPR022083">
    <property type="entry name" value="KBP"/>
</dbReference>
<evidence type="ECO:0000313" key="7">
    <source>
        <dbReference type="EMBL" id="KAJ8957612.1"/>
    </source>
</evidence>
<reference evidence="7" key="1">
    <citation type="journal article" date="2023" name="Insect Mol. Biol.">
        <title>Genome sequencing provides insights into the evolution of gene families encoding plant cell wall-degrading enzymes in longhorned beetles.</title>
        <authorList>
            <person name="Shin N.R."/>
            <person name="Okamura Y."/>
            <person name="Kirsch R."/>
            <person name="Pauchet Y."/>
        </authorList>
    </citation>
    <scope>NUCLEOTIDE SEQUENCE</scope>
    <source>
        <strain evidence="7">RBIC_L_NR</strain>
    </source>
</reference>
<gene>
    <name evidence="7" type="ORF">NQ314_006515</name>
</gene>
<dbReference type="Proteomes" id="UP001162156">
    <property type="component" value="Unassembled WGS sequence"/>
</dbReference>
<accession>A0AAV8Z260</accession>
<feature type="region of interest" description="Disordered" evidence="6">
    <location>
        <begin position="20"/>
        <end position="42"/>
    </location>
</feature>
<dbReference type="PANTHER" id="PTHR46321:SF1">
    <property type="entry name" value="KIF-BINDING PROTEIN"/>
    <property type="match status" value="1"/>
</dbReference>